<reference evidence="2 3" key="1">
    <citation type="submission" date="2020-04" db="EMBL/GenBank/DDBJ databases">
        <authorList>
            <person name="Zhang R."/>
            <person name="Schippers A."/>
        </authorList>
    </citation>
    <scope>NUCLEOTIDE SEQUENCE [LARGE SCALE GENOMIC DNA]</scope>
    <source>
        <strain evidence="2 3">DSM 109850</strain>
    </source>
</reference>
<protein>
    <submittedName>
        <fullName evidence="2">Alpha/beta fold hydrolase</fullName>
    </submittedName>
</protein>
<feature type="domain" description="AB hydrolase-1" evidence="1">
    <location>
        <begin position="23"/>
        <end position="254"/>
    </location>
</feature>
<comment type="caution">
    <text evidence="2">The sequence shown here is derived from an EMBL/GenBank/DDBJ whole genome shotgun (WGS) entry which is preliminary data.</text>
</comment>
<organism evidence="2 3">
    <name type="scientific">Sulfobacillus harzensis</name>
    <dbReference type="NCBI Taxonomy" id="2729629"/>
    <lineage>
        <taxon>Bacteria</taxon>
        <taxon>Bacillati</taxon>
        <taxon>Bacillota</taxon>
        <taxon>Clostridia</taxon>
        <taxon>Eubacteriales</taxon>
        <taxon>Clostridiales Family XVII. Incertae Sedis</taxon>
        <taxon>Sulfobacillus</taxon>
    </lineage>
</organism>
<evidence type="ECO:0000313" key="2">
    <source>
        <dbReference type="EMBL" id="NMP20947.1"/>
    </source>
</evidence>
<dbReference type="InterPro" id="IPR050266">
    <property type="entry name" value="AB_hydrolase_sf"/>
</dbReference>
<dbReference type="PRINTS" id="PR00111">
    <property type="entry name" value="ABHYDROLASE"/>
</dbReference>
<dbReference type="SUPFAM" id="SSF53474">
    <property type="entry name" value="alpha/beta-Hydrolases"/>
    <property type="match status" value="1"/>
</dbReference>
<dbReference type="GO" id="GO:0016787">
    <property type="term" value="F:hydrolase activity"/>
    <property type="evidence" value="ECO:0007669"/>
    <property type="project" value="UniProtKB-KW"/>
</dbReference>
<dbReference type="InterPro" id="IPR029058">
    <property type="entry name" value="AB_hydrolase_fold"/>
</dbReference>
<evidence type="ECO:0000259" key="1">
    <source>
        <dbReference type="Pfam" id="PF00561"/>
    </source>
</evidence>
<proteinExistence type="predicted"/>
<dbReference type="PANTHER" id="PTHR43798">
    <property type="entry name" value="MONOACYLGLYCEROL LIPASE"/>
    <property type="match status" value="1"/>
</dbReference>
<accession>A0A7Y0L0X7</accession>
<gene>
    <name evidence="2" type="ORF">HIJ39_01065</name>
</gene>
<dbReference type="InterPro" id="IPR000639">
    <property type="entry name" value="Epox_hydrolase-like"/>
</dbReference>
<dbReference type="EMBL" id="JABBVZ010000002">
    <property type="protein sequence ID" value="NMP20947.1"/>
    <property type="molecule type" value="Genomic_DNA"/>
</dbReference>
<dbReference type="AlphaFoldDB" id="A0A7Y0L0X7"/>
<dbReference type="InterPro" id="IPR000073">
    <property type="entry name" value="AB_hydrolase_1"/>
</dbReference>
<dbReference type="Proteomes" id="UP000533476">
    <property type="component" value="Unassembled WGS sequence"/>
</dbReference>
<dbReference type="Pfam" id="PF00561">
    <property type="entry name" value="Abhydrolase_1"/>
    <property type="match status" value="1"/>
</dbReference>
<dbReference type="Gene3D" id="3.40.50.1820">
    <property type="entry name" value="alpha/beta hydrolase"/>
    <property type="match status" value="1"/>
</dbReference>
<dbReference type="PRINTS" id="PR00412">
    <property type="entry name" value="EPOXHYDRLASE"/>
</dbReference>
<keyword evidence="3" id="KW-1185">Reference proteome</keyword>
<keyword evidence="2" id="KW-0378">Hydrolase</keyword>
<sequence>MKMHDVALSGGAHMKVEEAGAGPAMMLLHAGVSERHMWDPQWEWLSHRMRVIRWDWRGFGQTAHVPGPFSYGDDVVRVMDALGISKTWLMGCSFGGSTAVQVALKHPDRVEGLVLVGSGVPGYNAANPPEVEALFAQADAAFNQGEIDRAMALTERLWLVGPKRRPEAVDAGYLARARELLARADRPDNGAVSQDLEFVAVGRLGEIRVPVLVVVGDADVPDIVSAAHYLADNCPEAELHVLHDAAHLPNLERPVAFNAILDDWLTKTVR</sequence>
<name>A0A7Y0L0X7_9FIRM</name>
<evidence type="ECO:0000313" key="3">
    <source>
        <dbReference type="Proteomes" id="UP000533476"/>
    </source>
</evidence>